<dbReference type="RefSeq" id="XP_020125110.1">
    <property type="nucleotide sequence ID" value="XM_020270222.1"/>
</dbReference>
<dbReference type="Gene3D" id="1.20.1320.20">
    <property type="entry name" value="hef helicase domain"/>
    <property type="match status" value="1"/>
</dbReference>
<evidence type="ECO:0000256" key="6">
    <source>
        <dbReference type="ARBA" id="ARBA00022763"/>
    </source>
</evidence>
<dbReference type="InterPro" id="IPR001650">
    <property type="entry name" value="Helicase_C-like"/>
</dbReference>
<dbReference type="OrthoDB" id="164902at2759"/>
<dbReference type="GO" id="GO:0036297">
    <property type="term" value="P:interstrand cross-link repair"/>
    <property type="evidence" value="ECO:0007669"/>
    <property type="project" value="TreeGrafter"/>
</dbReference>
<evidence type="ECO:0000313" key="18">
    <source>
        <dbReference type="Proteomes" id="UP000183809"/>
    </source>
</evidence>
<dbReference type="InterPro" id="IPR039686">
    <property type="entry name" value="FANCM/Mph1-like_ID"/>
</dbReference>
<comment type="subunit">
    <text evidence="4 13">Interacts with the MHF histone-fold complex to form the FANCM-MHF complex.</text>
</comment>
<evidence type="ECO:0000256" key="12">
    <source>
        <dbReference type="ARBA" id="ARBA00047995"/>
    </source>
</evidence>
<dbReference type="STRING" id="236234.A0A1J9QLB4"/>
<evidence type="ECO:0000256" key="13">
    <source>
        <dbReference type="RuleBase" id="RU367027"/>
    </source>
</evidence>
<comment type="function">
    <text evidence="1 13">ATP-dependent DNA helicase involved in DNA damage repair by homologous recombination and in genome maintenance. Capable of unwinding D-loops. Plays a role in limiting crossover recombinants during mitotic DNA double-strand break (DSB) repair. Component of a FANCM-MHF complex which promotes gene conversion at blocked replication forks, probably by reversal of the stalled fork.</text>
</comment>
<evidence type="ECO:0000256" key="5">
    <source>
        <dbReference type="ARBA" id="ARBA00022741"/>
    </source>
</evidence>
<dbReference type="Pfam" id="PF00271">
    <property type="entry name" value="Helicase_C"/>
    <property type="match status" value="1"/>
</dbReference>
<dbReference type="CDD" id="cd18801">
    <property type="entry name" value="SF2_C_FANCM_Hef"/>
    <property type="match status" value="1"/>
</dbReference>
<dbReference type="Proteomes" id="UP000183809">
    <property type="component" value="Unassembled WGS sequence"/>
</dbReference>
<feature type="region of interest" description="Disordered" evidence="14">
    <location>
        <begin position="1"/>
        <end position="370"/>
    </location>
</feature>
<dbReference type="GO" id="GO:0005634">
    <property type="term" value="C:nucleus"/>
    <property type="evidence" value="ECO:0007669"/>
    <property type="project" value="UniProtKB-SubCell"/>
</dbReference>
<feature type="region of interest" description="Disordered" evidence="14">
    <location>
        <begin position="1214"/>
        <end position="1296"/>
    </location>
</feature>
<dbReference type="GO" id="GO:0045003">
    <property type="term" value="P:double-strand break repair via synthesis-dependent strand annealing"/>
    <property type="evidence" value="ECO:0007669"/>
    <property type="project" value="TreeGrafter"/>
</dbReference>
<feature type="region of interest" description="Disordered" evidence="14">
    <location>
        <begin position="1315"/>
        <end position="1404"/>
    </location>
</feature>
<feature type="compositionally biased region" description="Low complexity" evidence="14">
    <location>
        <begin position="212"/>
        <end position="229"/>
    </location>
</feature>
<reference evidence="17 18" key="1">
    <citation type="submission" date="2016-10" db="EMBL/GenBank/DDBJ databases">
        <title>Proteomics and genomics reveal pathogen-plant mechanisms compatible with a hemibiotrophic lifestyle of Diplodia corticola.</title>
        <authorList>
            <person name="Fernandes I."/>
            <person name="De Jonge R."/>
            <person name="Van De Peer Y."/>
            <person name="Devreese B."/>
            <person name="Alves A."/>
            <person name="Esteves A.C."/>
        </authorList>
    </citation>
    <scope>NUCLEOTIDE SEQUENCE [LARGE SCALE GENOMIC DNA]</scope>
    <source>
        <strain evidence="17 18">CBS 112549</strain>
    </source>
</reference>
<feature type="domain" description="Helicase C-terminal" evidence="16">
    <location>
        <begin position="867"/>
        <end position="1032"/>
    </location>
</feature>
<feature type="compositionally biased region" description="Acidic residues" evidence="14">
    <location>
        <begin position="1285"/>
        <end position="1296"/>
    </location>
</feature>
<feature type="domain" description="Helicase ATP-binding" evidence="15">
    <location>
        <begin position="528"/>
        <end position="696"/>
    </location>
</feature>
<proteinExistence type="inferred from homology"/>
<dbReference type="SMART" id="SM00490">
    <property type="entry name" value="HELICc"/>
    <property type="match status" value="1"/>
</dbReference>
<keyword evidence="9" id="KW-0067">ATP-binding</keyword>
<dbReference type="InterPro" id="IPR006935">
    <property type="entry name" value="Helicase/UvrB_N"/>
</dbReference>
<evidence type="ECO:0000256" key="9">
    <source>
        <dbReference type="ARBA" id="ARBA00022840"/>
    </source>
</evidence>
<dbReference type="CDD" id="cd12091">
    <property type="entry name" value="FANCM_ID"/>
    <property type="match status" value="1"/>
</dbReference>
<feature type="compositionally biased region" description="Basic residues" evidence="14">
    <location>
        <begin position="51"/>
        <end position="60"/>
    </location>
</feature>
<feature type="compositionally biased region" description="Polar residues" evidence="14">
    <location>
        <begin position="298"/>
        <end position="307"/>
    </location>
</feature>
<protein>
    <recommendedName>
        <fullName evidence="13">ATP-dependent DNA helicase</fullName>
        <ecNumber evidence="13">3.6.4.12</ecNumber>
    </recommendedName>
</protein>
<dbReference type="PROSITE" id="PS51192">
    <property type="entry name" value="HELICASE_ATP_BIND_1"/>
    <property type="match status" value="1"/>
</dbReference>
<dbReference type="EMBL" id="MNUE01000107">
    <property type="protein sequence ID" value="OJD28850.1"/>
    <property type="molecule type" value="Genomic_DNA"/>
</dbReference>
<comment type="subcellular location">
    <subcellularLocation>
        <location evidence="2 13">Nucleus</location>
    </subcellularLocation>
</comment>
<dbReference type="Gene3D" id="3.40.50.300">
    <property type="entry name" value="P-loop containing nucleotide triphosphate hydrolases"/>
    <property type="match status" value="2"/>
</dbReference>
<organism evidence="17 18">
    <name type="scientific">Diplodia corticola</name>
    <dbReference type="NCBI Taxonomy" id="236234"/>
    <lineage>
        <taxon>Eukaryota</taxon>
        <taxon>Fungi</taxon>
        <taxon>Dikarya</taxon>
        <taxon>Ascomycota</taxon>
        <taxon>Pezizomycotina</taxon>
        <taxon>Dothideomycetes</taxon>
        <taxon>Dothideomycetes incertae sedis</taxon>
        <taxon>Botryosphaeriales</taxon>
        <taxon>Botryosphaeriaceae</taxon>
        <taxon>Diplodia</taxon>
    </lineage>
</organism>
<accession>A0A1J9QLB4</accession>
<feature type="region of interest" description="Disordered" evidence="14">
    <location>
        <begin position="1092"/>
        <end position="1113"/>
    </location>
</feature>
<feature type="compositionally biased region" description="Pro residues" evidence="14">
    <location>
        <begin position="230"/>
        <end position="240"/>
    </location>
</feature>
<comment type="caution">
    <text evidence="17">The sequence shown here is derived from an EMBL/GenBank/DDBJ whole genome shotgun (WGS) entry which is preliminary data.</text>
</comment>
<feature type="compositionally biased region" description="Low complexity" evidence="14">
    <location>
        <begin position="349"/>
        <end position="358"/>
    </location>
</feature>
<evidence type="ECO:0000256" key="14">
    <source>
        <dbReference type="SAM" id="MobiDB-lite"/>
    </source>
</evidence>
<keyword evidence="10" id="KW-0234">DNA repair</keyword>
<feature type="compositionally biased region" description="Polar residues" evidence="14">
    <location>
        <begin position="176"/>
        <end position="186"/>
    </location>
</feature>
<keyword evidence="7" id="KW-0378">Hydrolase</keyword>
<dbReference type="GeneID" id="31010481"/>
<dbReference type="SMART" id="SM00487">
    <property type="entry name" value="DEXDc"/>
    <property type="match status" value="1"/>
</dbReference>
<dbReference type="SUPFAM" id="SSF52540">
    <property type="entry name" value="P-loop containing nucleoside triphosphate hydrolases"/>
    <property type="match status" value="1"/>
</dbReference>
<comment type="similarity">
    <text evidence="3 13">Belongs to the DEAD box helicase family. DEAH subfamily. FANCM sub-subfamily.</text>
</comment>
<dbReference type="PROSITE" id="PS51194">
    <property type="entry name" value="HELICASE_CTER"/>
    <property type="match status" value="1"/>
</dbReference>
<dbReference type="Pfam" id="PF04851">
    <property type="entry name" value="ResIII"/>
    <property type="match status" value="1"/>
</dbReference>
<evidence type="ECO:0000259" key="16">
    <source>
        <dbReference type="PROSITE" id="PS51194"/>
    </source>
</evidence>
<evidence type="ECO:0000256" key="10">
    <source>
        <dbReference type="ARBA" id="ARBA00023204"/>
    </source>
</evidence>
<keyword evidence="18" id="KW-1185">Reference proteome</keyword>
<name>A0A1J9QLB4_9PEZI</name>
<evidence type="ECO:0000256" key="1">
    <source>
        <dbReference type="ARBA" id="ARBA00003813"/>
    </source>
</evidence>
<feature type="compositionally biased region" description="Acidic residues" evidence="14">
    <location>
        <begin position="1373"/>
        <end position="1384"/>
    </location>
</feature>
<feature type="compositionally biased region" description="Pro residues" evidence="14">
    <location>
        <begin position="144"/>
        <end position="161"/>
    </location>
</feature>
<evidence type="ECO:0000259" key="15">
    <source>
        <dbReference type="PROSITE" id="PS51192"/>
    </source>
</evidence>
<dbReference type="GO" id="GO:0005524">
    <property type="term" value="F:ATP binding"/>
    <property type="evidence" value="ECO:0007669"/>
    <property type="project" value="UniProtKB-UniRule"/>
</dbReference>
<evidence type="ECO:0000256" key="2">
    <source>
        <dbReference type="ARBA" id="ARBA00004123"/>
    </source>
</evidence>
<dbReference type="GO" id="GO:0000400">
    <property type="term" value="F:four-way junction DNA binding"/>
    <property type="evidence" value="ECO:0007669"/>
    <property type="project" value="TreeGrafter"/>
</dbReference>
<evidence type="ECO:0000313" key="17">
    <source>
        <dbReference type="EMBL" id="OJD28850.1"/>
    </source>
</evidence>
<dbReference type="CDD" id="cd18033">
    <property type="entry name" value="DEXDc_FANCM"/>
    <property type="match status" value="1"/>
</dbReference>
<gene>
    <name evidence="17" type="ORF">BKCO1_10700011</name>
</gene>
<feature type="compositionally biased region" description="Acidic residues" evidence="14">
    <location>
        <begin position="1215"/>
        <end position="1235"/>
    </location>
</feature>
<comment type="catalytic activity">
    <reaction evidence="12 13">
        <text>ATP + H2O = ADP + phosphate + H(+)</text>
        <dbReference type="Rhea" id="RHEA:13065"/>
        <dbReference type="ChEBI" id="CHEBI:15377"/>
        <dbReference type="ChEBI" id="CHEBI:15378"/>
        <dbReference type="ChEBI" id="CHEBI:30616"/>
        <dbReference type="ChEBI" id="CHEBI:43474"/>
        <dbReference type="ChEBI" id="CHEBI:456216"/>
        <dbReference type="EC" id="3.6.4.12"/>
    </reaction>
</comment>
<dbReference type="GO" id="GO:0016887">
    <property type="term" value="F:ATP hydrolysis activity"/>
    <property type="evidence" value="ECO:0007669"/>
    <property type="project" value="RHEA"/>
</dbReference>
<evidence type="ECO:0000256" key="8">
    <source>
        <dbReference type="ARBA" id="ARBA00022806"/>
    </source>
</evidence>
<keyword evidence="6" id="KW-0227">DNA damage</keyword>
<evidence type="ECO:0000256" key="11">
    <source>
        <dbReference type="ARBA" id="ARBA00023242"/>
    </source>
</evidence>
<dbReference type="InterPro" id="IPR014001">
    <property type="entry name" value="Helicase_ATP-bd"/>
</dbReference>
<evidence type="ECO:0000256" key="3">
    <source>
        <dbReference type="ARBA" id="ARBA00009889"/>
    </source>
</evidence>
<dbReference type="EC" id="3.6.4.12" evidence="13"/>
<dbReference type="GO" id="GO:0043138">
    <property type="term" value="F:3'-5' DNA helicase activity"/>
    <property type="evidence" value="ECO:0007669"/>
    <property type="project" value="InterPro"/>
</dbReference>
<dbReference type="FunFam" id="3.40.50.300:FF:000861">
    <property type="entry name" value="Fanconi anemia, complementation group M"/>
    <property type="match status" value="1"/>
</dbReference>
<keyword evidence="11" id="KW-0539">Nucleus</keyword>
<dbReference type="InterPro" id="IPR044749">
    <property type="entry name" value="FANCM_DEXDc"/>
</dbReference>
<dbReference type="PANTHER" id="PTHR14025">
    <property type="entry name" value="FANCONI ANEMIA GROUP M FANCM FAMILY MEMBER"/>
    <property type="match status" value="1"/>
</dbReference>
<dbReference type="GO" id="GO:0009378">
    <property type="term" value="F:four-way junction helicase activity"/>
    <property type="evidence" value="ECO:0007669"/>
    <property type="project" value="TreeGrafter"/>
</dbReference>
<evidence type="ECO:0000256" key="4">
    <source>
        <dbReference type="ARBA" id="ARBA00011390"/>
    </source>
</evidence>
<dbReference type="PANTHER" id="PTHR14025:SF20">
    <property type="entry name" value="FANCONI ANEMIA GROUP M PROTEIN"/>
    <property type="match status" value="1"/>
</dbReference>
<dbReference type="InterPro" id="IPR027417">
    <property type="entry name" value="P-loop_NTPase"/>
</dbReference>
<keyword evidence="5" id="KW-0547">Nucleotide-binding</keyword>
<sequence length="1404" mass="156173">MPPRKRRPLTVLDSSDREDAAPPTEPKPAKKRKASTRKSADPQDNEIPPPKKPRARPRKRAVSEDAGEPSAKKPKRQARTCHDEDEEEDSLEKPAKKQKNRAYAPAEGELEEIFLSQLPQDGSSPPWRIRGPIWQKQKDEKPPPKPPVFYKPPPPPPPPAQPTARADTIFRPGTTPYAQQRLQNPKQHGMQPVKPPRDATKALQPSPKRPGPFHSSPFSSPRSPRIQSPPRSPSTIPPGSPMRKPPKTAREVACNPSYEGVQAPLPSRPVVPNFGADMELDPADFSSSPPSSPPSALIPTTDSNHGANTAAARTGLAQRPVIDDSDPPVPSIDAADVEDFFSPAPSPARPNAVPVARPMDSAAPERDEFDDEDLDDIDESILQRLVSQGPPAASKLTTHSVQTLNGTVDEIDKELLGLPSDAFSLSSMTSPEFQRVGKAQDQAIMISSQDNQAPAGPQRLAAPLNGLRQTTLFGRSSAIPTSQVNKRQNWPAANKDEPPTHHKIDLEAMKTWVYPTNLGGIRDYQFNIVHRGLYHNLLVALPTGLGKTFIAATIMLNFLRWTTEAQVVFVAPTKPLVAQQIDACLGIAGIRRSQTTMLTGEVDPGLRAEEWKTKRVFFMTPQTMINDLKTGYCDAKKIALLVVDEAHKATGSYAYVEIVKFVRRFNQSFRVLALTATPGADVETVQKVIDALEISRVEIRMENSIDIQPFIHKREVEKKVLRDNKDLLVAKDLLSRAIQPVQDKLNQQNAYWSKDPMNISQYGLNQARASWMKSDSFRKASQPIKGMVNSIFQALMGLGRGIDVLKFHGLRPFYRILCDYKTDATSKWKKEITNSPSFEKLMKLLRDWTAKPDYIGHPKLEHLREHVLNHFLDAGEGADGSHTKVMVFAHWRDSAEDIVRVLKLNEPMIRPHVFVGQATTKTSQAMDQRRQEEVVRQFKAGVYNTLVATSIGEEGLDIGEVDLIVCYDQKASPIRMLQRMGRTGRKRKGKILLLQMTGKEENDALKAKDAYEKMQEKISKGDEFNFHTGLARRIVPRDINPVVDMKHIEIPIENSQLDLPMPRAGKGRKTKRPAKKFQMPDGVITGFVSAAGLNGGSDDGGKPRATKRGKKAPVMEAVEPPVPAEEIFLNSHEERQLQRWYQNIDDADDDREIAPPALTLHPERQRRKGRTKYIPTHSRATMNLIKTANRMHAMDQGGASELEKRFRDSLHMSDIEEGPSADEVSEEEEMGSSDDEMGHHMGITPKQSNRRIADEVGEGESSSPPPTDPRMRVRSQAIDLGTQDTEGEDEMENEQLDSELAEFIADDAEPVEMFSSSLPSIRASRKRTKLFTSSQRGPEDSESDDELPDIGQLIGKRQTSPTDSDVNDAVVMDSEDEDEEDEGAEPVVRLGGKRRRVVDDSESD</sequence>
<evidence type="ECO:0000256" key="7">
    <source>
        <dbReference type="ARBA" id="ARBA00022801"/>
    </source>
</evidence>
<keyword evidence="8" id="KW-0347">Helicase</keyword>